<dbReference type="Gene3D" id="2.40.128.270">
    <property type="match status" value="1"/>
</dbReference>
<dbReference type="InterPro" id="IPR038670">
    <property type="entry name" value="HslJ-like_sf"/>
</dbReference>
<dbReference type="Pfam" id="PF03724">
    <property type="entry name" value="META"/>
    <property type="match status" value="1"/>
</dbReference>
<sequence>MGGKTREMLGADSAAFTLVLSDSANLVAGSGAGNRFFGEYRCDLNMLSIRVQGRTQMFCPRLDSEDRYLRMLDSVKSYCIHADTLRLYDCHDREFAVFIGR</sequence>
<evidence type="ECO:0000313" key="2">
    <source>
        <dbReference type="EMBL" id="KAA2381328.1"/>
    </source>
</evidence>
<accession>A0A5B3HCJ3</accession>
<comment type="caution">
    <text evidence="2">The sequence shown here is derived from an EMBL/GenBank/DDBJ whole genome shotgun (WGS) entry which is preliminary data.</text>
</comment>
<protein>
    <submittedName>
        <fullName evidence="2">META domain-containing protein</fullName>
    </submittedName>
</protein>
<gene>
    <name evidence="2" type="ORF">F2Y10_02270</name>
</gene>
<name>A0A5B3HCJ3_9BACT</name>
<dbReference type="Proteomes" id="UP000322940">
    <property type="component" value="Unassembled WGS sequence"/>
</dbReference>
<dbReference type="InterPro" id="IPR005184">
    <property type="entry name" value="DUF306_Meta_HslJ"/>
</dbReference>
<dbReference type="EMBL" id="VVXH01000001">
    <property type="protein sequence ID" value="KAA2381328.1"/>
    <property type="molecule type" value="Genomic_DNA"/>
</dbReference>
<feature type="domain" description="DUF306" evidence="1">
    <location>
        <begin position="14"/>
        <end position="98"/>
    </location>
</feature>
<dbReference type="AlphaFoldDB" id="A0A5B3HCJ3"/>
<evidence type="ECO:0000313" key="3">
    <source>
        <dbReference type="Proteomes" id="UP000322940"/>
    </source>
</evidence>
<proteinExistence type="predicted"/>
<organism evidence="2 3">
    <name type="scientific">Alistipes onderdonkii</name>
    <dbReference type="NCBI Taxonomy" id="328813"/>
    <lineage>
        <taxon>Bacteria</taxon>
        <taxon>Pseudomonadati</taxon>
        <taxon>Bacteroidota</taxon>
        <taxon>Bacteroidia</taxon>
        <taxon>Bacteroidales</taxon>
        <taxon>Rikenellaceae</taxon>
        <taxon>Alistipes</taxon>
    </lineage>
</organism>
<evidence type="ECO:0000259" key="1">
    <source>
        <dbReference type="Pfam" id="PF03724"/>
    </source>
</evidence>
<reference evidence="2 3" key="1">
    <citation type="journal article" date="2019" name="Nat. Med.">
        <title>A library of human gut bacterial isolates paired with longitudinal multiomics data enables mechanistic microbiome research.</title>
        <authorList>
            <person name="Poyet M."/>
            <person name="Groussin M."/>
            <person name="Gibbons S.M."/>
            <person name="Avila-Pacheco J."/>
            <person name="Jiang X."/>
            <person name="Kearney S.M."/>
            <person name="Perrotta A.R."/>
            <person name="Berdy B."/>
            <person name="Zhao S."/>
            <person name="Lieberman T.D."/>
            <person name="Swanson P.K."/>
            <person name="Smith M."/>
            <person name="Roesemann S."/>
            <person name="Alexander J.E."/>
            <person name="Rich S.A."/>
            <person name="Livny J."/>
            <person name="Vlamakis H."/>
            <person name="Clish C."/>
            <person name="Bullock K."/>
            <person name="Deik A."/>
            <person name="Scott J."/>
            <person name="Pierce K.A."/>
            <person name="Xavier R.J."/>
            <person name="Alm E.J."/>
        </authorList>
    </citation>
    <scope>NUCLEOTIDE SEQUENCE [LARGE SCALE GENOMIC DNA]</scope>
    <source>
        <strain evidence="2 3">BIOML-A266</strain>
    </source>
</reference>